<dbReference type="AlphaFoldDB" id="A0A2M4B7P5"/>
<accession>A0A2M4B7P5</accession>
<keyword evidence="2" id="KW-0732">Signal</keyword>
<evidence type="ECO:0000313" key="3">
    <source>
        <dbReference type="EMBL" id="MBW49022.1"/>
    </source>
</evidence>
<feature type="region of interest" description="Disordered" evidence="1">
    <location>
        <begin position="59"/>
        <end position="91"/>
    </location>
</feature>
<feature type="signal peptide" evidence="2">
    <location>
        <begin position="1"/>
        <end position="25"/>
    </location>
</feature>
<feature type="chain" id="PRO_5014895432" evidence="2">
    <location>
        <begin position="26"/>
        <end position="91"/>
    </location>
</feature>
<name>A0A2M4B7P5_9DIPT</name>
<protein>
    <submittedName>
        <fullName evidence="3">Putative secreted protein</fullName>
    </submittedName>
</protein>
<sequence>MRSRSYSNTWFSYLVLTLLWRLVKDLQNCYVHHQNLPAHWLFAHPNLPTATPAHRKFPRHFHQSVRHEEPIRSSKGRPSDIPQTRMSEAYR</sequence>
<proteinExistence type="predicted"/>
<evidence type="ECO:0000256" key="1">
    <source>
        <dbReference type="SAM" id="MobiDB-lite"/>
    </source>
</evidence>
<reference evidence="3" key="1">
    <citation type="submission" date="2018-01" db="EMBL/GenBank/DDBJ databases">
        <title>An insight into the sialome of Amazonian anophelines.</title>
        <authorList>
            <person name="Ribeiro J.M."/>
            <person name="Scarpassa V."/>
            <person name="Calvo E."/>
        </authorList>
    </citation>
    <scope>NUCLEOTIDE SEQUENCE</scope>
    <source>
        <tissue evidence="3">Salivary glands</tissue>
    </source>
</reference>
<evidence type="ECO:0000256" key="2">
    <source>
        <dbReference type="SAM" id="SignalP"/>
    </source>
</evidence>
<feature type="compositionally biased region" description="Polar residues" evidence="1">
    <location>
        <begin position="81"/>
        <end position="91"/>
    </location>
</feature>
<dbReference type="EMBL" id="GGFK01015701">
    <property type="protein sequence ID" value="MBW49022.1"/>
    <property type="molecule type" value="Transcribed_RNA"/>
</dbReference>
<organism evidence="3">
    <name type="scientific">Anopheles triannulatus</name>
    <dbReference type="NCBI Taxonomy" id="58253"/>
    <lineage>
        <taxon>Eukaryota</taxon>
        <taxon>Metazoa</taxon>
        <taxon>Ecdysozoa</taxon>
        <taxon>Arthropoda</taxon>
        <taxon>Hexapoda</taxon>
        <taxon>Insecta</taxon>
        <taxon>Pterygota</taxon>
        <taxon>Neoptera</taxon>
        <taxon>Endopterygota</taxon>
        <taxon>Diptera</taxon>
        <taxon>Nematocera</taxon>
        <taxon>Culicoidea</taxon>
        <taxon>Culicidae</taxon>
        <taxon>Anophelinae</taxon>
        <taxon>Anopheles</taxon>
    </lineage>
</organism>